<keyword evidence="1" id="KW-0540">Nuclease</keyword>
<dbReference type="RefSeq" id="WP_378558444.1">
    <property type="nucleotide sequence ID" value="NZ_JBHSDL010000007.1"/>
</dbReference>
<name>A0ABV8VGG4_9NOCA</name>
<keyword evidence="2" id="KW-0479">Metal-binding</keyword>
<evidence type="ECO:0000256" key="2">
    <source>
        <dbReference type="ARBA" id="ARBA00022723"/>
    </source>
</evidence>
<evidence type="ECO:0000259" key="5">
    <source>
        <dbReference type="Pfam" id="PF13470"/>
    </source>
</evidence>
<reference evidence="7" key="1">
    <citation type="journal article" date="2019" name="Int. J. Syst. Evol. Microbiol.">
        <title>The Global Catalogue of Microorganisms (GCM) 10K type strain sequencing project: providing services to taxonomists for standard genome sequencing and annotation.</title>
        <authorList>
            <consortium name="The Broad Institute Genomics Platform"/>
            <consortium name="The Broad Institute Genome Sequencing Center for Infectious Disease"/>
            <person name="Wu L."/>
            <person name="Ma J."/>
        </authorList>
    </citation>
    <scope>NUCLEOTIDE SEQUENCE [LARGE SCALE GENOMIC DNA]</scope>
    <source>
        <strain evidence="7">IBRC-M 10490</strain>
    </source>
</reference>
<dbReference type="EMBL" id="JBHSDL010000007">
    <property type="protein sequence ID" value="MFC4374140.1"/>
    <property type="molecule type" value="Genomic_DNA"/>
</dbReference>
<proteinExistence type="predicted"/>
<protein>
    <submittedName>
        <fullName evidence="6">PIN domain-containing protein</fullName>
    </submittedName>
</protein>
<sequence>MAFTVLYDANVLYGNTLRDMMIRLARTGLVQAKWTDVILDEMTSNLAAKRPDIGPAKLYRLRELMIVAVPDCLVSGFEPLIEGLKLPDLDDRHVLAAAVKVGAQVIVTANLRDFPADTLADWNMEAKSPDEFCWTKSPSMTGSCGPVFSRSQIRGVIHRSPSRMSSTRWRTQAWSHPCRRCEPVDGGHDR</sequence>
<organism evidence="6 7">
    <name type="scientific">Nocardia halotolerans</name>
    <dbReference type="NCBI Taxonomy" id="1755878"/>
    <lineage>
        <taxon>Bacteria</taxon>
        <taxon>Bacillati</taxon>
        <taxon>Actinomycetota</taxon>
        <taxon>Actinomycetes</taxon>
        <taxon>Mycobacteriales</taxon>
        <taxon>Nocardiaceae</taxon>
        <taxon>Nocardia</taxon>
    </lineage>
</organism>
<accession>A0ABV8VGG4</accession>
<keyword evidence="7" id="KW-1185">Reference proteome</keyword>
<evidence type="ECO:0000313" key="7">
    <source>
        <dbReference type="Proteomes" id="UP001595844"/>
    </source>
</evidence>
<comment type="caution">
    <text evidence="6">The sequence shown here is derived from an EMBL/GenBank/DDBJ whole genome shotgun (WGS) entry which is preliminary data.</text>
</comment>
<evidence type="ECO:0000256" key="1">
    <source>
        <dbReference type="ARBA" id="ARBA00022722"/>
    </source>
</evidence>
<keyword evidence="4" id="KW-0460">Magnesium</keyword>
<evidence type="ECO:0000256" key="4">
    <source>
        <dbReference type="ARBA" id="ARBA00022842"/>
    </source>
</evidence>
<dbReference type="InterPro" id="IPR002716">
    <property type="entry name" value="PIN_dom"/>
</dbReference>
<evidence type="ECO:0000256" key="3">
    <source>
        <dbReference type="ARBA" id="ARBA00022801"/>
    </source>
</evidence>
<dbReference type="Proteomes" id="UP001595844">
    <property type="component" value="Unassembled WGS sequence"/>
</dbReference>
<dbReference type="Pfam" id="PF13470">
    <property type="entry name" value="PIN_3"/>
    <property type="match status" value="1"/>
</dbReference>
<evidence type="ECO:0000313" key="6">
    <source>
        <dbReference type="EMBL" id="MFC4374140.1"/>
    </source>
</evidence>
<gene>
    <name evidence="6" type="ORF">ACFO5K_08475</name>
</gene>
<keyword evidence="3" id="KW-0378">Hydrolase</keyword>
<feature type="domain" description="PIN" evidence="5">
    <location>
        <begin position="5"/>
        <end position="111"/>
    </location>
</feature>